<dbReference type="Proteomes" id="UP001149140">
    <property type="component" value="Unassembled WGS sequence"/>
</dbReference>
<proteinExistence type="predicted"/>
<evidence type="ECO:0000313" key="2">
    <source>
        <dbReference type="Proteomes" id="UP001149140"/>
    </source>
</evidence>
<name>A0A9X3S235_9ACTN</name>
<dbReference type="RefSeq" id="WP_270041024.1">
    <property type="nucleotide sequence ID" value="NZ_JAPDOD010000014.1"/>
</dbReference>
<keyword evidence="2" id="KW-1185">Reference proteome</keyword>
<accession>A0A9X3S235</accession>
<evidence type="ECO:0000313" key="1">
    <source>
        <dbReference type="EMBL" id="MDA0161807.1"/>
    </source>
</evidence>
<reference evidence="1" key="1">
    <citation type="submission" date="2022-10" db="EMBL/GenBank/DDBJ databases">
        <title>The WGS of Solirubrobacter ginsenosidimutans DSM 21036.</title>
        <authorList>
            <person name="Jiang Z."/>
        </authorList>
    </citation>
    <scope>NUCLEOTIDE SEQUENCE</scope>
    <source>
        <strain evidence="1">DSM 21036</strain>
    </source>
</reference>
<protein>
    <submittedName>
        <fullName evidence="1">Uncharacterized protein</fullName>
    </submittedName>
</protein>
<dbReference type="EMBL" id="JAPDOD010000014">
    <property type="protein sequence ID" value="MDA0161807.1"/>
    <property type="molecule type" value="Genomic_DNA"/>
</dbReference>
<organism evidence="1 2">
    <name type="scientific">Solirubrobacter ginsenosidimutans</name>
    <dbReference type="NCBI Taxonomy" id="490573"/>
    <lineage>
        <taxon>Bacteria</taxon>
        <taxon>Bacillati</taxon>
        <taxon>Actinomycetota</taxon>
        <taxon>Thermoleophilia</taxon>
        <taxon>Solirubrobacterales</taxon>
        <taxon>Solirubrobacteraceae</taxon>
        <taxon>Solirubrobacter</taxon>
    </lineage>
</organism>
<dbReference type="AlphaFoldDB" id="A0A9X3S235"/>
<gene>
    <name evidence="1" type="ORF">OM076_16155</name>
</gene>
<sequence length="234" mass="25327">MAEPSPTGLLLAYEAGNHLHHYGGRVFADGRYELHSTAGEDKPQWKAYEPFTPEQIATIRGAIEATADLPDHIAGSDPPPPDAANARFTLGGRTIEVDEWPKAAPRLEALLTTIAQLRKKPPVPSTWRLWSDGKVVELQARCEIGEVEALRAISDALFMNSGTDEAPAGDDPPQGTPLVSVSFGEERLEVFADGKRVDRAGGKETEQKLGADRVNAIRAALAETDWAKLPSRLC</sequence>
<comment type="caution">
    <text evidence="1">The sequence shown here is derived from an EMBL/GenBank/DDBJ whole genome shotgun (WGS) entry which is preliminary data.</text>
</comment>